<evidence type="ECO:0000313" key="2">
    <source>
        <dbReference type="Proteomes" id="UP000281553"/>
    </source>
</evidence>
<name>A0A3P7PIY7_DIBLA</name>
<evidence type="ECO:0000313" key="1">
    <source>
        <dbReference type="EMBL" id="VDN18156.1"/>
    </source>
</evidence>
<dbReference type="EMBL" id="UYRU01068920">
    <property type="protein sequence ID" value="VDN18156.1"/>
    <property type="molecule type" value="Genomic_DNA"/>
</dbReference>
<proteinExistence type="predicted"/>
<sequence>MAARLLAADPARGSDASDERVRVARFRKVGYGDVTGRLTLGSPDCEGSEFSGVRRSGGSGRDFVGASEDWAGATDFCSVECAESLGEAEWLVGASGDDGHPFRRVLTDLKVHNNGWKISRRQRD</sequence>
<dbReference type="Proteomes" id="UP000281553">
    <property type="component" value="Unassembled WGS sequence"/>
</dbReference>
<keyword evidence="2" id="KW-1185">Reference proteome</keyword>
<protein>
    <submittedName>
        <fullName evidence="1">Uncharacterized protein</fullName>
    </submittedName>
</protein>
<dbReference type="AlphaFoldDB" id="A0A3P7PIY7"/>
<gene>
    <name evidence="1" type="ORF">DILT_LOCUS13106</name>
</gene>
<accession>A0A3P7PIY7</accession>
<reference evidence="1 2" key="1">
    <citation type="submission" date="2018-11" db="EMBL/GenBank/DDBJ databases">
        <authorList>
            <consortium name="Pathogen Informatics"/>
        </authorList>
    </citation>
    <scope>NUCLEOTIDE SEQUENCE [LARGE SCALE GENOMIC DNA]</scope>
</reference>
<organism evidence="1 2">
    <name type="scientific">Dibothriocephalus latus</name>
    <name type="common">Fish tapeworm</name>
    <name type="synonym">Diphyllobothrium latum</name>
    <dbReference type="NCBI Taxonomy" id="60516"/>
    <lineage>
        <taxon>Eukaryota</taxon>
        <taxon>Metazoa</taxon>
        <taxon>Spiralia</taxon>
        <taxon>Lophotrochozoa</taxon>
        <taxon>Platyhelminthes</taxon>
        <taxon>Cestoda</taxon>
        <taxon>Eucestoda</taxon>
        <taxon>Diphyllobothriidea</taxon>
        <taxon>Diphyllobothriidae</taxon>
        <taxon>Dibothriocephalus</taxon>
    </lineage>
</organism>